<dbReference type="Gene3D" id="3.30.70.2760">
    <property type="match status" value="3"/>
</dbReference>
<keyword evidence="3" id="KW-0677">Repeat</keyword>
<dbReference type="Proteomes" id="UP001558613">
    <property type="component" value="Unassembled WGS sequence"/>
</dbReference>
<dbReference type="SMART" id="SM00247">
    <property type="entry name" value="XTALbg"/>
    <property type="match status" value="1"/>
</dbReference>
<comment type="similarity">
    <text evidence="2">Belongs to the beta/gamma-crystallin family.</text>
</comment>
<feature type="domain" description="HD" evidence="5">
    <location>
        <begin position="1140"/>
        <end position="1295"/>
    </location>
</feature>
<protein>
    <recommendedName>
        <fullName evidence="5">HD domain-containing protein</fullName>
    </recommendedName>
</protein>
<gene>
    <name evidence="6" type="ORF">QQF64_000305</name>
</gene>
<dbReference type="PANTHER" id="PTHR11373:SF4">
    <property type="entry name" value="DEOXYNUCLEOSIDE TRIPHOSPHATE TRIPHOSPHOHYDROLASE SAMHD1"/>
    <property type="match status" value="1"/>
</dbReference>
<proteinExistence type="inferred from homology"/>
<evidence type="ECO:0000256" key="4">
    <source>
        <dbReference type="SAM" id="MobiDB-lite"/>
    </source>
</evidence>
<comment type="caution">
    <text evidence="6">The sequence shown here is derived from an EMBL/GenBank/DDBJ whole genome shotgun (WGS) entry which is preliminary data.</text>
</comment>
<dbReference type="PANTHER" id="PTHR11373">
    <property type="entry name" value="DEOXYNUCLEOSIDE TRIPHOSPHATE TRIPHOSPHOHYDROLASE"/>
    <property type="match status" value="1"/>
</dbReference>
<dbReference type="PROSITE" id="PS51831">
    <property type="entry name" value="HD"/>
    <property type="match status" value="2"/>
</dbReference>
<organism evidence="6 7">
    <name type="scientific">Cirrhinus molitorella</name>
    <name type="common">mud carp</name>
    <dbReference type="NCBI Taxonomy" id="172907"/>
    <lineage>
        <taxon>Eukaryota</taxon>
        <taxon>Metazoa</taxon>
        <taxon>Chordata</taxon>
        <taxon>Craniata</taxon>
        <taxon>Vertebrata</taxon>
        <taxon>Euteleostomi</taxon>
        <taxon>Actinopterygii</taxon>
        <taxon>Neopterygii</taxon>
        <taxon>Teleostei</taxon>
        <taxon>Ostariophysi</taxon>
        <taxon>Cypriniformes</taxon>
        <taxon>Cyprinidae</taxon>
        <taxon>Labeoninae</taxon>
        <taxon>Labeonini</taxon>
        <taxon>Cirrhinus</taxon>
    </lineage>
</organism>
<evidence type="ECO:0000313" key="6">
    <source>
        <dbReference type="EMBL" id="KAL1281502.1"/>
    </source>
</evidence>
<dbReference type="Pfam" id="PF01966">
    <property type="entry name" value="HD"/>
    <property type="match status" value="2"/>
</dbReference>
<dbReference type="InterPro" id="IPR006674">
    <property type="entry name" value="HD_domain"/>
</dbReference>
<dbReference type="SMART" id="SM00471">
    <property type="entry name" value="HDc"/>
    <property type="match status" value="3"/>
</dbReference>
<dbReference type="InterPro" id="IPR011024">
    <property type="entry name" value="G_crystallin-like"/>
</dbReference>
<dbReference type="Gene3D" id="2.60.20.10">
    <property type="entry name" value="Crystallins"/>
    <property type="match status" value="1"/>
</dbReference>
<reference evidence="6 7" key="1">
    <citation type="submission" date="2023-09" db="EMBL/GenBank/DDBJ databases">
        <authorList>
            <person name="Wang M."/>
        </authorList>
    </citation>
    <scope>NUCLEOTIDE SEQUENCE [LARGE SCALE GENOMIC DNA]</scope>
    <source>
        <strain evidence="6">GT-2023</strain>
        <tissue evidence="6">Liver</tissue>
    </source>
</reference>
<evidence type="ECO:0000259" key="5">
    <source>
        <dbReference type="PROSITE" id="PS51831"/>
    </source>
</evidence>
<evidence type="ECO:0000313" key="7">
    <source>
        <dbReference type="Proteomes" id="UP001558613"/>
    </source>
</evidence>
<dbReference type="SUPFAM" id="SSF109604">
    <property type="entry name" value="HD-domain/PDEase-like"/>
    <property type="match status" value="3"/>
</dbReference>
<dbReference type="InterPro" id="IPR003607">
    <property type="entry name" value="HD/PDEase_dom"/>
</dbReference>
<comment type="similarity">
    <text evidence="1">Belongs to the SAMHD1 family.</text>
</comment>
<feature type="domain" description="HD" evidence="5">
    <location>
        <begin position="80"/>
        <end position="229"/>
    </location>
</feature>
<dbReference type="InterPro" id="IPR050135">
    <property type="entry name" value="dGTPase-like"/>
</dbReference>
<evidence type="ECO:0000256" key="1">
    <source>
        <dbReference type="ARBA" id="ARBA00005776"/>
    </source>
</evidence>
<dbReference type="InterPro" id="IPR001064">
    <property type="entry name" value="Beta/gamma_crystallin"/>
</dbReference>
<evidence type="ECO:0000256" key="2">
    <source>
        <dbReference type="ARBA" id="ARBA00009646"/>
    </source>
</evidence>
<dbReference type="Gene3D" id="1.10.3210.10">
    <property type="entry name" value="Hypothetical protein af1432"/>
    <property type="match status" value="3"/>
</dbReference>
<name>A0ABR3NXH2_9TELE</name>
<dbReference type="CDD" id="cd00077">
    <property type="entry name" value="HDc"/>
    <property type="match status" value="3"/>
</dbReference>
<evidence type="ECO:0000256" key="3">
    <source>
        <dbReference type="ARBA" id="ARBA00022737"/>
    </source>
</evidence>
<accession>A0ABR3NXH2</accession>
<dbReference type="EMBL" id="JAYMGO010000001">
    <property type="protein sequence ID" value="KAL1281502.1"/>
    <property type="molecule type" value="Genomic_DNA"/>
</dbReference>
<keyword evidence="7" id="KW-1185">Reference proteome</keyword>
<dbReference type="SUPFAM" id="SSF49695">
    <property type="entry name" value="gamma-Crystallin-like"/>
    <property type="match status" value="1"/>
</dbReference>
<feature type="region of interest" description="Disordered" evidence="4">
    <location>
        <begin position="502"/>
        <end position="524"/>
    </location>
</feature>
<sequence>MSGSGGTKDVKRCTIAEDLQNNSLHFLEDVLKIFNDPVHGHIGLHPLLVKMIDTPQFQRLRHLKQLGTKYLIYPGATHTRFAHSIGVAYLAGCLVKSLHENQPELNITKQDFLCVQIAGLCHDLGHGPFSHLFDGMFIPDVRPGKKWQHEEASVQMFHCMRKKNGLDKVMKNYGLNLDEDIVFIEELIQGRTSSDSKWAAKGRAENKSFLYEIVANKLNGIDVDKWDYLARDCHYLGIPNGFDHQRLLKSARVCKVDGRNHICFRDKVADDVYSMFHTRYTLHRQALQHKIGYIIDIKIKNALVLADDKLFPDRKISDAIDDILEYSKLTDHIFDQILNQSDSNPHLDEARSILQDIVNRRLPKFVGEARLNEDKLKEKLRAGFNASRIRVYQEELQKQWRDMTQKIKPLNAEDFDIYVLDMGFGEVGKEPIDNVHFYSKHEPNKAFKMEKYQVSSLKPKRFHEYLVRVYYNKTDGSYQKVQQKAEESFHKWCKSNEFIDSEEEEEETCEEPSQNNQPPSGKIFNDPIHGHIELHPLLVKIIDTPQFQRLRHIKQLGGTSRVYPGTTHTRFEHSLGMAYLAGSMIKVLQQKAFQKTKQDLADEKDVLCVQIAALCYNLGHGPFSHLYEKLRREALKHKARRDGQQQTQSEEFRSENWKAVSFWMFLDIVEKNDELKQKLDEKDLLFIKELMEGVDTADPKWPAQGRTEDKAFLYEIVINKWNGIDVHRWDYFARDCYHLGIPNSFDHQYMLKFARVCKVNGRNHICYRDKVADNVYDMFQTRYILYSQAYEHKIVNIIEEKIIDALLEAKDKLPKISPIAVSRLQDDIKRKLQRIKANSSETHEDDGHSTLREMKEFAKLTDHIFEEILYSTDVGLQGARKKLEDVVKRHLPKCVGETRLGKKDKHAHKKALQNDWNEAVDEWNKLQPTVFLDKKDFSVDVIQLHCTYSTDKNPIDNVYFYRKRNPNEAFKIKKYEASSLLPEEFTEYVCRIYHTKNFDAKECFDWWCHDKCKILVYDQKEFKGNERLITGDCPSLDDYGITEVHSCKVHRGFWKIYEGPNYNEPEYILKQGKEYRSPADWGCKAFASSLKHIFNDPIHGHIELHPLLVKIIDTPQFQRLRRLKQLGGKYLVYPGASHNRFEHSLGVAYLAGCLVKTLQHNQPELDINEQDLLCVQIAGLCHDLGHGPFSHVFDGLVIPEAKKIKVTEGLPDDIPEKWKHEQMSVLLFDDIVKSLKAENEDVLKGLDDKDVIFIKELIEGAQTSEYKGRDNDKSFLYEIVANKQNGIDVDKWDYFARDCHHLGIRNSFDHKRLLKFARVCEVKGRKHICFRDKEADNVYDMFRTRYTLHRQAYQHKMGYIIDIMLAEALVRADRDLHEGKPEDMLMISEAIKTAEDYSKLTDEIFEQILSSTADNLREARDILNKIVRRKLPKFVGEARLTQKKFSKEKLTETWKAAVKKYKPTDPTVSLNAEDFSVYVVDLDHGMKDKNPIDYVYFYSKRKPNKASAIKDYQLSSFLPKTFNEELVRVYYKQTDGNEVKDKKKVDEAEKCFKDWCSSKLGLD</sequence>
<dbReference type="Pfam" id="PF00030">
    <property type="entry name" value="Crystall"/>
    <property type="match status" value="1"/>
</dbReference>